<dbReference type="Pfam" id="PF22725">
    <property type="entry name" value="GFO_IDH_MocA_C3"/>
    <property type="match status" value="1"/>
</dbReference>
<dbReference type="PANTHER" id="PTHR43818:SF5">
    <property type="entry name" value="OXIDOREDUCTASE FAMILY PROTEIN"/>
    <property type="match status" value="1"/>
</dbReference>
<dbReference type="InterPro" id="IPR036291">
    <property type="entry name" value="NAD(P)-bd_dom_sf"/>
</dbReference>
<organism evidence="3 4">
    <name type="scientific">Danxiaibacter flavus</name>
    <dbReference type="NCBI Taxonomy" id="3049108"/>
    <lineage>
        <taxon>Bacteria</taxon>
        <taxon>Pseudomonadati</taxon>
        <taxon>Bacteroidota</taxon>
        <taxon>Chitinophagia</taxon>
        <taxon>Chitinophagales</taxon>
        <taxon>Chitinophagaceae</taxon>
        <taxon>Danxiaibacter</taxon>
    </lineage>
</organism>
<evidence type="ECO:0000313" key="4">
    <source>
        <dbReference type="Proteomes" id="UP001560573"/>
    </source>
</evidence>
<protein>
    <submittedName>
        <fullName evidence="3">Gfo/Idh/MocA family oxidoreductase</fullName>
    </submittedName>
</protein>
<dbReference type="InterPro" id="IPR050463">
    <property type="entry name" value="Gfo/Idh/MocA_oxidrdct_glycsds"/>
</dbReference>
<sequence>MSSNRRNFLKQLGSSAIVIGAGSLQDLAARERHERIVLQSKSRYAANDKLRIATIGMGIMGYNDTQTAIKVPGVELVACCDLYSGRLQRAQELYGKNIFITKDYKEILDRKDIDAVIVATSDNWHSTISIDALHKGKAVYSEKPIVHKFEQGWQVINAQKETKRPMQIGSQRISSMVFAKAKELYKAGDIGKINSVEAVFNRQSALGAWEYTIPLDASAKTVDWERYQALAANKTPYDEKKFFWWRNYRDFGTGVAGDLFVHLLTGLHYITDSKGPSSIYSIGGLTYWKDGRDVPDVMTAVLEYPETKEHSAFQVVLRVNFVSGEGDTGYTRITGTEGVMEMGYNGFTIKKNKMARAPGYGGWDALSTYPESMQKQIVEAYNKKYSKADQEIPKLPSVTYSAPKDEDEHYAHFANFFDAVRNGTPVIEPPEFGFRAAGPCLACNESYFQKKVIHWDGENIKTV</sequence>
<dbReference type="Pfam" id="PF01408">
    <property type="entry name" value="GFO_IDH_MocA"/>
    <property type="match status" value="1"/>
</dbReference>
<evidence type="ECO:0000313" key="3">
    <source>
        <dbReference type="EMBL" id="MEX6687567.1"/>
    </source>
</evidence>
<dbReference type="PANTHER" id="PTHR43818">
    <property type="entry name" value="BCDNA.GH03377"/>
    <property type="match status" value="1"/>
</dbReference>
<dbReference type="SUPFAM" id="SSF51735">
    <property type="entry name" value="NAD(P)-binding Rossmann-fold domains"/>
    <property type="match status" value="1"/>
</dbReference>
<proteinExistence type="predicted"/>
<dbReference type="SUPFAM" id="SSF55347">
    <property type="entry name" value="Glyceraldehyde-3-phosphate dehydrogenase-like, C-terminal domain"/>
    <property type="match status" value="1"/>
</dbReference>
<dbReference type="Proteomes" id="UP001560573">
    <property type="component" value="Unassembled WGS sequence"/>
</dbReference>
<reference evidence="3 4" key="1">
    <citation type="submission" date="2023-07" db="EMBL/GenBank/DDBJ databases">
        <authorList>
            <person name="Lian W.-H."/>
        </authorList>
    </citation>
    <scope>NUCLEOTIDE SEQUENCE [LARGE SCALE GENOMIC DNA]</scope>
    <source>
        <strain evidence="3 4">SYSU DXS3180</strain>
    </source>
</reference>
<dbReference type="InterPro" id="IPR006311">
    <property type="entry name" value="TAT_signal"/>
</dbReference>
<feature type="domain" description="GFO/IDH/MocA-like oxidoreductase" evidence="2">
    <location>
        <begin position="241"/>
        <end position="340"/>
    </location>
</feature>
<comment type="caution">
    <text evidence="3">The sequence shown here is derived from an EMBL/GenBank/DDBJ whole genome shotgun (WGS) entry which is preliminary data.</text>
</comment>
<dbReference type="PROSITE" id="PS51318">
    <property type="entry name" value="TAT"/>
    <property type="match status" value="1"/>
</dbReference>
<gene>
    <name evidence="3" type="ORF">QTN47_08700</name>
</gene>
<dbReference type="Gene3D" id="3.40.50.720">
    <property type="entry name" value="NAD(P)-binding Rossmann-like Domain"/>
    <property type="match status" value="1"/>
</dbReference>
<feature type="domain" description="Gfo/Idh/MocA-like oxidoreductase N-terminal" evidence="1">
    <location>
        <begin position="50"/>
        <end position="169"/>
    </location>
</feature>
<dbReference type="RefSeq" id="WP_369328972.1">
    <property type="nucleotide sequence ID" value="NZ_JAULBC010000002.1"/>
</dbReference>
<accession>A0ABV3ZCG3</accession>
<evidence type="ECO:0000259" key="1">
    <source>
        <dbReference type="Pfam" id="PF01408"/>
    </source>
</evidence>
<keyword evidence="4" id="KW-1185">Reference proteome</keyword>
<dbReference type="Gene3D" id="3.30.360.10">
    <property type="entry name" value="Dihydrodipicolinate Reductase, domain 2"/>
    <property type="match status" value="1"/>
</dbReference>
<name>A0ABV3ZCG3_9BACT</name>
<dbReference type="InterPro" id="IPR055170">
    <property type="entry name" value="GFO_IDH_MocA-like_dom"/>
</dbReference>
<evidence type="ECO:0000259" key="2">
    <source>
        <dbReference type="Pfam" id="PF22725"/>
    </source>
</evidence>
<dbReference type="EMBL" id="JAULBC010000002">
    <property type="protein sequence ID" value="MEX6687567.1"/>
    <property type="molecule type" value="Genomic_DNA"/>
</dbReference>
<dbReference type="InterPro" id="IPR000683">
    <property type="entry name" value="Gfo/Idh/MocA-like_OxRdtase_N"/>
</dbReference>